<protein>
    <submittedName>
        <fullName evidence="1">Uncharacterized protein</fullName>
    </submittedName>
</protein>
<reference evidence="1" key="2">
    <citation type="submission" date="2016-06" db="EMBL/GenBank/DDBJ databases">
        <title>The genome of a short-lived fish provides insights into sex chromosome evolution and the genetic control of aging.</title>
        <authorList>
            <person name="Reichwald K."/>
            <person name="Felder M."/>
            <person name="Petzold A."/>
            <person name="Koch P."/>
            <person name="Groth M."/>
            <person name="Platzer M."/>
        </authorList>
    </citation>
    <scope>NUCLEOTIDE SEQUENCE</scope>
    <source>
        <tissue evidence="1">Brain</tissue>
    </source>
</reference>
<dbReference type="EMBL" id="HAEB01006551">
    <property type="protein sequence ID" value="SBQ53078.1"/>
    <property type="molecule type" value="Transcribed_RNA"/>
</dbReference>
<dbReference type="AlphaFoldDB" id="A0A1A8F2M2"/>
<name>A0A1A8F2M2_9TELE</name>
<reference evidence="1" key="1">
    <citation type="submission" date="2016-05" db="EMBL/GenBank/DDBJ databases">
        <authorList>
            <person name="Lavstsen T."/>
            <person name="Jespersen J.S."/>
        </authorList>
    </citation>
    <scope>NUCLEOTIDE SEQUENCE</scope>
    <source>
        <tissue evidence="1">Brain</tissue>
    </source>
</reference>
<accession>A0A1A8F2M2</accession>
<proteinExistence type="predicted"/>
<feature type="non-terminal residue" evidence="1">
    <location>
        <position position="1"/>
    </location>
</feature>
<feature type="non-terminal residue" evidence="1">
    <location>
        <position position="99"/>
    </location>
</feature>
<organism evidence="1">
    <name type="scientific">Nothobranchius korthausae</name>
    <dbReference type="NCBI Taxonomy" id="1143690"/>
    <lineage>
        <taxon>Eukaryota</taxon>
        <taxon>Metazoa</taxon>
        <taxon>Chordata</taxon>
        <taxon>Craniata</taxon>
        <taxon>Vertebrata</taxon>
        <taxon>Euteleostomi</taxon>
        <taxon>Actinopterygii</taxon>
        <taxon>Neopterygii</taxon>
        <taxon>Teleostei</taxon>
        <taxon>Neoteleostei</taxon>
        <taxon>Acanthomorphata</taxon>
        <taxon>Ovalentaria</taxon>
        <taxon>Atherinomorphae</taxon>
        <taxon>Cyprinodontiformes</taxon>
        <taxon>Nothobranchiidae</taxon>
        <taxon>Nothobranchius</taxon>
    </lineage>
</organism>
<evidence type="ECO:0000313" key="1">
    <source>
        <dbReference type="EMBL" id="SBQ53078.1"/>
    </source>
</evidence>
<gene>
    <name evidence="1" type="primary">Nfu_g_1_014486</name>
</gene>
<sequence>TALVQLNHNSCFTLLTSDLVLWENGRIYLTECFLRFPTFTMGKGLQRLQQSPGVSPSREQHRSLVYTSPSAAVRRHATPRGRRGDRTCPACDRLACRFL</sequence>